<organism evidence="1 2">
    <name type="scientific">Vreelandella sulfidaeris</name>
    <dbReference type="NCBI Taxonomy" id="115553"/>
    <lineage>
        <taxon>Bacteria</taxon>
        <taxon>Pseudomonadati</taxon>
        <taxon>Pseudomonadota</taxon>
        <taxon>Gammaproteobacteria</taxon>
        <taxon>Oceanospirillales</taxon>
        <taxon>Halomonadaceae</taxon>
        <taxon>Vreelandella</taxon>
    </lineage>
</organism>
<sequence>MQPSVDYSLLNRQLEALLDTRDWLTNTAQTCAFIQQQLSDLNWVGFTFSVSPMFWAWGPSKVSLPATRSPSAKAYAVRPLASKRLSEWTTYMRLPTTLPATPTLARSSWCQL</sequence>
<dbReference type="AlphaFoldDB" id="A0A455UD45"/>
<dbReference type="Gene3D" id="3.30.450.40">
    <property type="match status" value="1"/>
</dbReference>
<dbReference type="EMBL" id="AP019514">
    <property type="protein sequence ID" value="BBI62359.1"/>
    <property type="molecule type" value="Genomic_DNA"/>
</dbReference>
<proteinExistence type="predicted"/>
<protein>
    <submittedName>
        <fullName evidence="1">Uncharacterized protein</fullName>
    </submittedName>
</protein>
<dbReference type="Proteomes" id="UP000320231">
    <property type="component" value="Chromosome"/>
</dbReference>
<reference evidence="1 2" key="1">
    <citation type="journal article" date="2019" name="Microbiol. Resour. Announc.">
        <title>Complete Genome Sequence of Halomonas sulfidaeris Strain Esulfide1 Isolated from a Metal Sulfide Rock at a Depth of 2,200 Meters, Obtained Using Nanopore Sequencing.</title>
        <authorList>
            <person name="Saito M."/>
            <person name="Nishigata A."/>
            <person name="Galipon J."/>
            <person name="Arakawa K."/>
        </authorList>
    </citation>
    <scope>NUCLEOTIDE SEQUENCE [LARGE SCALE GENOMIC DNA]</scope>
    <source>
        <strain evidence="1 2">ATCC BAA-803</strain>
    </source>
</reference>
<name>A0A455UD45_9GAMM</name>
<dbReference type="InterPro" id="IPR029016">
    <property type="entry name" value="GAF-like_dom_sf"/>
</dbReference>
<dbReference type="KEGG" id="hsr:HSBAA_36650"/>
<gene>
    <name evidence="1" type="ORF">HSBAA_36650</name>
</gene>
<evidence type="ECO:0000313" key="1">
    <source>
        <dbReference type="EMBL" id="BBI62359.1"/>
    </source>
</evidence>
<evidence type="ECO:0000313" key="2">
    <source>
        <dbReference type="Proteomes" id="UP000320231"/>
    </source>
</evidence>
<accession>A0A455UD45</accession>